<dbReference type="EMBL" id="LBUU01000001">
    <property type="protein sequence ID" value="KKQ71179.1"/>
    <property type="molecule type" value="Genomic_DNA"/>
</dbReference>
<gene>
    <name evidence="1" type="ORF">US91_C0001G0106</name>
</gene>
<organism evidence="1 2">
    <name type="scientific">Candidatus Falkowbacteria bacterium GW2011_GWE1_38_31</name>
    <dbReference type="NCBI Taxonomy" id="1618638"/>
    <lineage>
        <taxon>Bacteria</taxon>
        <taxon>Candidatus Falkowiibacteriota</taxon>
    </lineage>
</organism>
<sequence>MKDFYLPGISLREESKFKEKKMIDIFTVVDDSGRITLVSLPCSGEGYRVHVFADGTYVCDVCGHCAGTSFILNRHWSVVGEAKIYLRGKLLTKNLVDKFFGLIQPKDFEVIYEDEDEDHEN</sequence>
<proteinExistence type="predicted"/>
<comment type="caution">
    <text evidence="1">The sequence shown here is derived from an EMBL/GenBank/DDBJ whole genome shotgun (WGS) entry which is preliminary data.</text>
</comment>
<dbReference type="AlphaFoldDB" id="A0A0G0MBR5"/>
<dbReference type="Proteomes" id="UP000034022">
    <property type="component" value="Unassembled WGS sequence"/>
</dbReference>
<reference evidence="1 2" key="1">
    <citation type="journal article" date="2015" name="Nature">
        <title>rRNA introns, odd ribosomes, and small enigmatic genomes across a large radiation of phyla.</title>
        <authorList>
            <person name="Brown C.T."/>
            <person name="Hug L.A."/>
            <person name="Thomas B.C."/>
            <person name="Sharon I."/>
            <person name="Castelle C.J."/>
            <person name="Singh A."/>
            <person name="Wilkins M.J."/>
            <person name="Williams K.H."/>
            <person name="Banfield J.F."/>
        </authorList>
    </citation>
    <scope>NUCLEOTIDE SEQUENCE [LARGE SCALE GENOMIC DNA]</scope>
</reference>
<name>A0A0G0MBR5_9BACT</name>
<evidence type="ECO:0000313" key="1">
    <source>
        <dbReference type="EMBL" id="KKQ71179.1"/>
    </source>
</evidence>
<protein>
    <submittedName>
        <fullName evidence="1">Uncharacterized protein</fullName>
    </submittedName>
</protein>
<evidence type="ECO:0000313" key="2">
    <source>
        <dbReference type="Proteomes" id="UP000034022"/>
    </source>
</evidence>
<accession>A0A0G0MBR5</accession>